<protein>
    <submittedName>
        <fullName evidence="1">Uncharacterized protein</fullName>
    </submittedName>
</protein>
<accession>A0ABT7VN25</accession>
<keyword evidence="2" id="KW-1185">Reference proteome</keyword>
<gene>
    <name evidence="1" type="ORF">QUW46_06115</name>
</gene>
<reference evidence="1" key="1">
    <citation type="submission" date="2023-06" db="EMBL/GenBank/DDBJ databases">
        <title>Identification and characterization of horizontal gene transfer across gut microbiota members of farm animals based on homology search.</title>
        <authorList>
            <person name="Schwarzerova J."/>
            <person name="Nykrynova M."/>
            <person name="Jureckova K."/>
            <person name="Cejkova D."/>
            <person name="Rychlik I."/>
        </authorList>
    </citation>
    <scope>NUCLEOTIDE SEQUENCE</scope>
    <source>
        <strain evidence="1">105_WCHN</strain>
    </source>
</reference>
<dbReference type="RefSeq" id="WP_289560453.1">
    <property type="nucleotide sequence ID" value="NZ_JAUDEO010000031.1"/>
</dbReference>
<dbReference type="Proteomes" id="UP001529423">
    <property type="component" value="Unassembled WGS sequence"/>
</dbReference>
<reference evidence="1" key="2">
    <citation type="submission" date="2023-06" db="EMBL/GenBank/DDBJ databases">
        <authorList>
            <person name="Zeman M."/>
            <person name="Kubasova T."/>
            <person name="Jahodarova E."/>
            <person name="Nykrynova M."/>
            <person name="Rychlik I."/>
        </authorList>
    </citation>
    <scope>NUCLEOTIDE SEQUENCE</scope>
    <source>
        <strain evidence="1">105_WCHN</strain>
    </source>
</reference>
<evidence type="ECO:0000313" key="1">
    <source>
        <dbReference type="EMBL" id="MDM8334144.1"/>
    </source>
</evidence>
<dbReference type="EMBL" id="JAUDEO010000031">
    <property type="protein sequence ID" value="MDM8334144.1"/>
    <property type="molecule type" value="Genomic_DNA"/>
</dbReference>
<organism evidence="1 2">
    <name type="scientific">Limosilactobacillus panis</name>
    <dbReference type="NCBI Taxonomy" id="47493"/>
    <lineage>
        <taxon>Bacteria</taxon>
        <taxon>Bacillati</taxon>
        <taxon>Bacillota</taxon>
        <taxon>Bacilli</taxon>
        <taxon>Lactobacillales</taxon>
        <taxon>Lactobacillaceae</taxon>
        <taxon>Limosilactobacillus</taxon>
    </lineage>
</organism>
<evidence type="ECO:0000313" key="2">
    <source>
        <dbReference type="Proteomes" id="UP001529423"/>
    </source>
</evidence>
<proteinExistence type="predicted"/>
<sequence length="98" mass="11054">MDKNLKETITSLESIVKTTQAQLANLQKEDHPDLNLMAVTRENYSKATETLQMLNNIKSAAAAAVAPVKGDQDTTISFPEDNHRLTRAEYREMLKHQK</sequence>
<name>A0ABT7VN25_9LACO</name>
<comment type="caution">
    <text evidence="1">The sequence shown here is derived from an EMBL/GenBank/DDBJ whole genome shotgun (WGS) entry which is preliminary data.</text>
</comment>